<sequence length="158" mass="17841">MSSISPRNYQIGVCFTCQLCMYCGLDLTSNNCNYDKSIKPTKKNRTKEVANFQNLTYKPAIVHEKIKNTLSNSNQKYGYKLDIELPYNCTLCSACNSQINRNVKAADKEKKNIIVIPSSPTDGTSLPSTPLQMEFKLQLDILMNLGKWGQVIAFKVKM</sequence>
<evidence type="ECO:0000313" key="2">
    <source>
        <dbReference type="Proteomes" id="UP000684084"/>
    </source>
</evidence>
<dbReference type="OrthoDB" id="2405409at2759"/>
<dbReference type="EMBL" id="CAGKOT010000017">
    <property type="protein sequence ID" value="CAB5362679.1"/>
    <property type="molecule type" value="Genomic_DNA"/>
</dbReference>
<protein>
    <submittedName>
        <fullName evidence="1">Uncharacterized protein</fullName>
    </submittedName>
</protein>
<reference evidence="1" key="1">
    <citation type="submission" date="2020-05" db="EMBL/GenBank/DDBJ databases">
        <authorList>
            <person name="Rincon C."/>
            <person name="Sanders R I."/>
            <person name="Robbins C."/>
            <person name="Chaturvedi A."/>
        </authorList>
    </citation>
    <scope>NUCLEOTIDE SEQUENCE</scope>
    <source>
        <strain evidence="1">CHB12</strain>
    </source>
</reference>
<accession>A0A915Z4Z3</accession>
<dbReference type="VEuPathDB" id="FungiDB:RhiirFUN_024058"/>
<dbReference type="AlphaFoldDB" id="A0A915Z4Z3"/>
<name>A0A915Z4Z3_9GLOM</name>
<comment type="caution">
    <text evidence="1">The sequence shown here is derived from an EMBL/GenBank/DDBJ whole genome shotgun (WGS) entry which is preliminary data.</text>
</comment>
<dbReference type="Proteomes" id="UP000684084">
    <property type="component" value="Unassembled WGS sequence"/>
</dbReference>
<gene>
    <name evidence="1" type="ORF">CHRIB12_LOCUS9261</name>
</gene>
<organism evidence="1 2">
    <name type="scientific">Rhizophagus irregularis</name>
    <dbReference type="NCBI Taxonomy" id="588596"/>
    <lineage>
        <taxon>Eukaryota</taxon>
        <taxon>Fungi</taxon>
        <taxon>Fungi incertae sedis</taxon>
        <taxon>Mucoromycota</taxon>
        <taxon>Glomeromycotina</taxon>
        <taxon>Glomeromycetes</taxon>
        <taxon>Glomerales</taxon>
        <taxon>Glomeraceae</taxon>
        <taxon>Rhizophagus</taxon>
    </lineage>
</organism>
<evidence type="ECO:0000313" key="1">
    <source>
        <dbReference type="EMBL" id="CAB5362679.1"/>
    </source>
</evidence>
<proteinExistence type="predicted"/>